<evidence type="ECO:0000256" key="1">
    <source>
        <dbReference type="SAM" id="MobiDB-lite"/>
    </source>
</evidence>
<proteinExistence type="predicted"/>
<evidence type="ECO:0000313" key="3">
    <source>
        <dbReference type="EMBL" id="CAF4192125.1"/>
    </source>
</evidence>
<evidence type="ECO:0000313" key="4">
    <source>
        <dbReference type="Proteomes" id="UP000682733"/>
    </source>
</evidence>
<feature type="non-terminal residue" evidence="3">
    <location>
        <position position="1"/>
    </location>
</feature>
<gene>
    <name evidence="2" type="ORF">OVA965_LOCUS32240</name>
    <name evidence="3" type="ORF">TMI583_LOCUS33096</name>
</gene>
<reference evidence="3" key="1">
    <citation type="submission" date="2021-02" db="EMBL/GenBank/DDBJ databases">
        <authorList>
            <person name="Nowell W R."/>
        </authorList>
    </citation>
    <scope>NUCLEOTIDE SEQUENCE</scope>
</reference>
<evidence type="ECO:0000313" key="2">
    <source>
        <dbReference type="EMBL" id="CAF1383930.1"/>
    </source>
</evidence>
<organism evidence="3 4">
    <name type="scientific">Didymodactylos carnosus</name>
    <dbReference type="NCBI Taxonomy" id="1234261"/>
    <lineage>
        <taxon>Eukaryota</taxon>
        <taxon>Metazoa</taxon>
        <taxon>Spiralia</taxon>
        <taxon>Gnathifera</taxon>
        <taxon>Rotifera</taxon>
        <taxon>Eurotatoria</taxon>
        <taxon>Bdelloidea</taxon>
        <taxon>Philodinida</taxon>
        <taxon>Philodinidae</taxon>
        <taxon>Didymodactylos</taxon>
    </lineage>
</organism>
<sequence length="263" mass="29112">LVREEAFHQNGVPLDSLEVGIQAAKSAVNLVFLLLLPQSVLLFNYDDYYENKLIEAAAVSNTNMTIFEDAPILPPNCHLTSYGVQFIRQPQYESIINQKNNDESNTSDADVNVDIDTGTNTASNQPLLNYLDMPNDAENRASAVVLVQSNCDDDKTASTAEIRDDEISIDDRITYTIADTNTSSSSNTKDIDFSSQKPISVSFNVEGLSSHLADVDILLSTYKHWFLEIAQVGAAMKLNAFCSPYNSAQDENKIYSEKDARHI</sequence>
<dbReference type="AlphaFoldDB" id="A0A8S2RZF4"/>
<dbReference type="Proteomes" id="UP000682733">
    <property type="component" value="Unassembled WGS sequence"/>
</dbReference>
<protein>
    <submittedName>
        <fullName evidence="3">Uncharacterized protein</fullName>
    </submittedName>
</protein>
<feature type="compositionally biased region" description="Polar residues" evidence="1">
    <location>
        <begin position="99"/>
        <end position="109"/>
    </location>
</feature>
<dbReference type="EMBL" id="CAJNOK010024966">
    <property type="protein sequence ID" value="CAF1383930.1"/>
    <property type="molecule type" value="Genomic_DNA"/>
</dbReference>
<name>A0A8S2RZF4_9BILA</name>
<dbReference type="EMBL" id="CAJOBA010046662">
    <property type="protein sequence ID" value="CAF4192125.1"/>
    <property type="molecule type" value="Genomic_DNA"/>
</dbReference>
<accession>A0A8S2RZF4</accession>
<comment type="caution">
    <text evidence="3">The sequence shown here is derived from an EMBL/GenBank/DDBJ whole genome shotgun (WGS) entry which is preliminary data.</text>
</comment>
<feature type="region of interest" description="Disordered" evidence="1">
    <location>
        <begin position="99"/>
        <end position="120"/>
    </location>
</feature>
<dbReference type="Proteomes" id="UP000677228">
    <property type="component" value="Unassembled WGS sequence"/>
</dbReference>